<protein>
    <recommendedName>
        <fullName evidence="2">tetrahydrofolate synthase</fullName>
        <ecNumber evidence="2">6.3.2.17</ecNumber>
    </recommendedName>
    <alternativeName>
        <fullName evidence="8">Tetrahydrofolylpolyglutamate synthase</fullName>
    </alternativeName>
</protein>
<evidence type="ECO:0000256" key="7">
    <source>
        <dbReference type="ARBA" id="ARBA00022842"/>
    </source>
</evidence>
<dbReference type="EMBL" id="MHIB01000039">
    <property type="protein sequence ID" value="OGY43265.1"/>
    <property type="molecule type" value="Genomic_DNA"/>
</dbReference>
<dbReference type="GO" id="GO:0004326">
    <property type="term" value="F:tetrahydrofolylpolyglutamate synthase activity"/>
    <property type="evidence" value="ECO:0007669"/>
    <property type="project" value="UniProtKB-EC"/>
</dbReference>
<dbReference type="SUPFAM" id="SSF53623">
    <property type="entry name" value="MurD-like peptide ligases, catalytic domain"/>
    <property type="match status" value="1"/>
</dbReference>
<comment type="similarity">
    <text evidence="1 10">Belongs to the folylpolyglutamate synthase family.</text>
</comment>
<dbReference type="InterPro" id="IPR036565">
    <property type="entry name" value="Mur-like_cat_sf"/>
</dbReference>
<dbReference type="Gene3D" id="3.90.190.20">
    <property type="entry name" value="Mur ligase, C-terminal domain"/>
    <property type="match status" value="1"/>
</dbReference>
<dbReference type="SUPFAM" id="SSF53244">
    <property type="entry name" value="MurD-like peptide ligases, peptide-binding domain"/>
    <property type="match status" value="1"/>
</dbReference>
<dbReference type="PANTHER" id="PTHR11136:SF0">
    <property type="entry name" value="DIHYDROFOLATE SYNTHETASE-RELATED"/>
    <property type="match status" value="1"/>
</dbReference>
<evidence type="ECO:0000256" key="4">
    <source>
        <dbReference type="ARBA" id="ARBA00022723"/>
    </source>
</evidence>
<gene>
    <name evidence="13" type="ORF">A2729_02400</name>
</gene>
<dbReference type="Gene3D" id="3.40.1190.10">
    <property type="entry name" value="Mur-like, catalytic domain"/>
    <property type="match status" value="1"/>
</dbReference>
<dbReference type="GO" id="GO:0008841">
    <property type="term" value="F:dihydrofolate synthase activity"/>
    <property type="evidence" value="ECO:0007669"/>
    <property type="project" value="TreeGrafter"/>
</dbReference>
<dbReference type="AlphaFoldDB" id="A0A1G1XT44"/>
<dbReference type="NCBIfam" id="TIGR01499">
    <property type="entry name" value="folC"/>
    <property type="match status" value="1"/>
</dbReference>
<evidence type="ECO:0000256" key="8">
    <source>
        <dbReference type="ARBA" id="ARBA00030592"/>
    </source>
</evidence>
<evidence type="ECO:0000256" key="1">
    <source>
        <dbReference type="ARBA" id="ARBA00008276"/>
    </source>
</evidence>
<dbReference type="STRING" id="1797532.A2729_02400"/>
<dbReference type="PIRSF" id="PIRSF001563">
    <property type="entry name" value="Folylpolyglu_synth"/>
    <property type="match status" value="1"/>
</dbReference>
<dbReference type="InterPro" id="IPR001645">
    <property type="entry name" value="Folylpolyglutamate_synth"/>
</dbReference>
<dbReference type="InterPro" id="IPR013221">
    <property type="entry name" value="Mur_ligase_cen"/>
</dbReference>
<sequence length="429" mass="49071">MSNKFNRYYQAVSFLESIVNIPQIEKAKEKNQRDLVLKRFRYLLKLLGNPHLDLNYIHVGGTAGKGSVAVMIAEILTQAGYQTGLFTSPFQTTSIEKIRINDQLIDPKDFALLVEKIKPTLDAYYQTDRFGRPTYFELFLAVAFLYFKKQKCDYVVLEVGIGGRNDPTNIIPKPVATIINLVSFDHQEILGKTLNQITAEKNGIIKPKTIFFTTSQNHSGVIKQLKNVCQKNQAEFNVINLPRKKYQLAMVGEVQKYNAALAEAVAKKLGLSQKYITTGLKKAKLPCRFEMIQKNPLVILDGAHNISKIKSVLENLKNLTYQKLYLIIALTNKRQPKKIFAPLIPLAKIIYLTRFETTAKKCYPPLKLKKELNLKDKGKIYLDAKMALSDALKKARRKDLILITGSFYLAGELRKRWRSEEKILRERRI</sequence>
<evidence type="ECO:0000259" key="11">
    <source>
        <dbReference type="Pfam" id="PF02875"/>
    </source>
</evidence>
<dbReference type="InterPro" id="IPR018109">
    <property type="entry name" value="Folylpolyglutamate_synth_CS"/>
</dbReference>
<dbReference type="InterPro" id="IPR036615">
    <property type="entry name" value="Mur_ligase_C_dom_sf"/>
</dbReference>
<feature type="domain" description="Mur ligase central" evidence="12">
    <location>
        <begin position="59"/>
        <end position="206"/>
    </location>
</feature>
<reference evidence="13 14" key="1">
    <citation type="journal article" date="2016" name="Nat. Commun.">
        <title>Thousands of microbial genomes shed light on interconnected biogeochemical processes in an aquifer system.</title>
        <authorList>
            <person name="Anantharaman K."/>
            <person name="Brown C.T."/>
            <person name="Hug L.A."/>
            <person name="Sharon I."/>
            <person name="Castelle C.J."/>
            <person name="Probst A.J."/>
            <person name="Thomas B.C."/>
            <person name="Singh A."/>
            <person name="Wilkins M.J."/>
            <person name="Karaoz U."/>
            <person name="Brodie E.L."/>
            <person name="Williams K.H."/>
            <person name="Hubbard S.S."/>
            <person name="Banfield J.F."/>
        </authorList>
    </citation>
    <scope>NUCLEOTIDE SEQUENCE [LARGE SCALE GENOMIC DNA]</scope>
</reference>
<comment type="catalytic activity">
    <reaction evidence="9">
        <text>(6S)-5,6,7,8-tetrahydrofolyl-(gamma-L-Glu)(n) + L-glutamate + ATP = (6S)-5,6,7,8-tetrahydrofolyl-(gamma-L-Glu)(n+1) + ADP + phosphate + H(+)</text>
        <dbReference type="Rhea" id="RHEA:10580"/>
        <dbReference type="Rhea" id="RHEA-COMP:14738"/>
        <dbReference type="Rhea" id="RHEA-COMP:14740"/>
        <dbReference type="ChEBI" id="CHEBI:15378"/>
        <dbReference type="ChEBI" id="CHEBI:29985"/>
        <dbReference type="ChEBI" id="CHEBI:30616"/>
        <dbReference type="ChEBI" id="CHEBI:43474"/>
        <dbReference type="ChEBI" id="CHEBI:141005"/>
        <dbReference type="ChEBI" id="CHEBI:456216"/>
        <dbReference type="EC" id="6.3.2.17"/>
    </reaction>
</comment>
<dbReference type="GO" id="GO:0005524">
    <property type="term" value="F:ATP binding"/>
    <property type="evidence" value="ECO:0007669"/>
    <property type="project" value="UniProtKB-KW"/>
</dbReference>
<dbReference type="GO" id="GO:0005737">
    <property type="term" value="C:cytoplasm"/>
    <property type="evidence" value="ECO:0007669"/>
    <property type="project" value="TreeGrafter"/>
</dbReference>
<proteinExistence type="inferred from homology"/>
<dbReference type="Pfam" id="PF02875">
    <property type="entry name" value="Mur_ligase_C"/>
    <property type="match status" value="1"/>
</dbReference>
<evidence type="ECO:0000256" key="3">
    <source>
        <dbReference type="ARBA" id="ARBA00022598"/>
    </source>
</evidence>
<dbReference type="PANTHER" id="PTHR11136">
    <property type="entry name" value="FOLYLPOLYGLUTAMATE SYNTHASE-RELATED"/>
    <property type="match status" value="1"/>
</dbReference>
<keyword evidence="4" id="KW-0479">Metal-binding</keyword>
<keyword evidence="3 10" id="KW-0436">Ligase</keyword>
<feature type="domain" description="Mur ligase C-terminal" evidence="11">
    <location>
        <begin position="288"/>
        <end position="407"/>
    </location>
</feature>
<keyword evidence="7" id="KW-0460">Magnesium</keyword>
<evidence type="ECO:0000256" key="10">
    <source>
        <dbReference type="PIRNR" id="PIRNR001563"/>
    </source>
</evidence>
<evidence type="ECO:0000256" key="6">
    <source>
        <dbReference type="ARBA" id="ARBA00022840"/>
    </source>
</evidence>
<evidence type="ECO:0000256" key="5">
    <source>
        <dbReference type="ARBA" id="ARBA00022741"/>
    </source>
</evidence>
<organism evidence="13 14">
    <name type="scientific">Candidatus Buchananbacteria bacterium RIFCSPHIGHO2_01_FULL_39_14</name>
    <dbReference type="NCBI Taxonomy" id="1797532"/>
    <lineage>
        <taxon>Bacteria</taxon>
        <taxon>Candidatus Buchananiibacteriota</taxon>
    </lineage>
</organism>
<comment type="caution">
    <text evidence="13">The sequence shown here is derived from an EMBL/GenBank/DDBJ whole genome shotgun (WGS) entry which is preliminary data.</text>
</comment>
<accession>A0A1G1XT44</accession>
<evidence type="ECO:0000256" key="2">
    <source>
        <dbReference type="ARBA" id="ARBA00013025"/>
    </source>
</evidence>
<evidence type="ECO:0000259" key="12">
    <source>
        <dbReference type="Pfam" id="PF08245"/>
    </source>
</evidence>
<dbReference type="Proteomes" id="UP000178930">
    <property type="component" value="Unassembled WGS sequence"/>
</dbReference>
<evidence type="ECO:0000256" key="9">
    <source>
        <dbReference type="ARBA" id="ARBA00047493"/>
    </source>
</evidence>
<evidence type="ECO:0000313" key="13">
    <source>
        <dbReference type="EMBL" id="OGY43265.1"/>
    </source>
</evidence>
<keyword evidence="6 10" id="KW-0067">ATP-binding</keyword>
<dbReference type="EC" id="6.3.2.17" evidence="2"/>
<dbReference type="PROSITE" id="PS01012">
    <property type="entry name" value="FOLYLPOLYGLU_SYNT_2"/>
    <property type="match status" value="1"/>
</dbReference>
<evidence type="ECO:0000313" key="14">
    <source>
        <dbReference type="Proteomes" id="UP000178930"/>
    </source>
</evidence>
<name>A0A1G1XT44_9BACT</name>
<dbReference type="GO" id="GO:0046872">
    <property type="term" value="F:metal ion binding"/>
    <property type="evidence" value="ECO:0007669"/>
    <property type="project" value="UniProtKB-KW"/>
</dbReference>
<keyword evidence="5 10" id="KW-0547">Nucleotide-binding</keyword>
<dbReference type="InterPro" id="IPR004101">
    <property type="entry name" value="Mur_ligase_C"/>
</dbReference>
<dbReference type="Pfam" id="PF08245">
    <property type="entry name" value="Mur_ligase_M"/>
    <property type="match status" value="1"/>
</dbReference>